<reference evidence="1 2" key="2">
    <citation type="submission" date="2014-09" db="EMBL/GenBank/DDBJ databases">
        <authorList>
            <consortium name="NBRP consortium"/>
            <person name="Sawabe T."/>
            <person name="Meirelles P."/>
            <person name="Nakanishi M."/>
            <person name="Sayaka M."/>
            <person name="Hattori M."/>
            <person name="Ohkuma M."/>
        </authorList>
    </citation>
    <scope>NUCLEOTIDE SEQUENCE [LARGE SCALE GENOMIC DNA]</scope>
    <source>
        <strain evidence="1 2">JCM 19240</strain>
    </source>
</reference>
<name>A0A090SXB0_9VIBR</name>
<comment type="caution">
    <text evidence="1">The sequence shown here is derived from an EMBL/GenBank/DDBJ whole genome shotgun (WGS) entry which is preliminary data.</text>
</comment>
<sequence>MEKPYFRDDPERFAILPGMTGEVDITTGEKTVFQYLWKPIYTNVSRAFGER</sequence>
<dbReference type="EMBL" id="BBMT01000001">
    <property type="protein sequence ID" value="GAL31528.1"/>
    <property type="molecule type" value="Genomic_DNA"/>
</dbReference>
<reference evidence="1 2" key="1">
    <citation type="submission" date="2014-09" db="EMBL/GenBank/DDBJ databases">
        <title>Vibrio maritimus JCM 19240. (C210) whole genome shotgun sequence.</title>
        <authorList>
            <person name="Sawabe T."/>
            <person name="Meirelles P."/>
            <person name="Nakanishi M."/>
            <person name="Sayaka M."/>
            <person name="Hattori M."/>
            <person name="Ohkuma M."/>
        </authorList>
    </citation>
    <scope>NUCLEOTIDE SEQUENCE [LARGE SCALE GENOMIC DNA]</scope>
    <source>
        <strain evidence="1 2">JCM 19240</strain>
    </source>
</reference>
<dbReference type="PRINTS" id="PR01490">
    <property type="entry name" value="RTXTOXIND"/>
</dbReference>
<organism evidence="1 2">
    <name type="scientific">Vibrio maritimus</name>
    <dbReference type="NCBI Taxonomy" id="990268"/>
    <lineage>
        <taxon>Bacteria</taxon>
        <taxon>Pseudomonadati</taxon>
        <taxon>Pseudomonadota</taxon>
        <taxon>Gammaproteobacteria</taxon>
        <taxon>Vibrionales</taxon>
        <taxon>Vibrionaceae</taxon>
        <taxon>Vibrio</taxon>
    </lineage>
</organism>
<proteinExistence type="predicted"/>
<protein>
    <submittedName>
        <fullName evidence="1">HlyD family secretion protein</fullName>
    </submittedName>
</protein>
<gene>
    <name evidence="1" type="ORF">JCM19240_4959</name>
</gene>
<dbReference type="AlphaFoldDB" id="A0A090SXB0"/>
<dbReference type="Proteomes" id="UP000029224">
    <property type="component" value="Unassembled WGS sequence"/>
</dbReference>
<accession>A0A090SXB0</accession>
<keyword evidence="2" id="KW-1185">Reference proteome</keyword>
<evidence type="ECO:0000313" key="1">
    <source>
        <dbReference type="EMBL" id="GAL31528.1"/>
    </source>
</evidence>
<evidence type="ECO:0000313" key="2">
    <source>
        <dbReference type="Proteomes" id="UP000029224"/>
    </source>
</evidence>